<reference evidence="2" key="1">
    <citation type="journal article" date="2023" name="Science">
        <title>Genome structures resolve the early diversification of teleost fishes.</title>
        <authorList>
            <person name="Parey E."/>
            <person name="Louis A."/>
            <person name="Montfort J."/>
            <person name="Bouchez O."/>
            <person name="Roques C."/>
            <person name="Iampietro C."/>
            <person name="Lluch J."/>
            <person name="Castinel A."/>
            <person name="Donnadieu C."/>
            <person name="Desvignes T."/>
            <person name="Floi Bucao C."/>
            <person name="Jouanno E."/>
            <person name="Wen M."/>
            <person name="Mejri S."/>
            <person name="Dirks R."/>
            <person name="Jansen H."/>
            <person name="Henkel C."/>
            <person name="Chen W.J."/>
            <person name="Zahm M."/>
            <person name="Cabau C."/>
            <person name="Klopp C."/>
            <person name="Thompson A.W."/>
            <person name="Robinson-Rechavi M."/>
            <person name="Braasch I."/>
            <person name="Lecointre G."/>
            <person name="Bobe J."/>
            <person name="Postlethwait J.H."/>
            <person name="Berthelot C."/>
            <person name="Roest Crollius H."/>
            <person name="Guiguen Y."/>
        </authorList>
    </citation>
    <scope>NUCLEOTIDE SEQUENCE</scope>
    <source>
        <strain evidence="2">WJC10195</strain>
    </source>
</reference>
<comment type="caution">
    <text evidence="2">The sequence shown here is derived from an EMBL/GenBank/DDBJ whole genome shotgun (WGS) entry which is preliminary data.</text>
</comment>
<dbReference type="Proteomes" id="UP001152622">
    <property type="component" value="Chromosome 14"/>
</dbReference>
<protein>
    <submittedName>
        <fullName evidence="2">Uncharacterized protein</fullName>
    </submittedName>
</protein>
<name>A0A9Q1EPE2_SYNKA</name>
<feature type="region of interest" description="Disordered" evidence="1">
    <location>
        <begin position="1"/>
        <end position="50"/>
    </location>
</feature>
<evidence type="ECO:0000313" key="3">
    <source>
        <dbReference type="Proteomes" id="UP001152622"/>
    </source>
</evidence>
<keyword evidence="3" id="KW-1185">Reference proteome</keyword>
<feature type="compositionally biased region" description="Low complexity" evidence="1">
    <location>
        <begin position="27"/>
        <end position="41"/>
    </location>
</feature>
<gene>
    <name evidence="2" type="ORF">SKAU_G00324000</name>
</gene>
<proteinExistence type="predicted"/>
<sequence>MATPRHLSRGRSSDGVQQRRWHGGAKSRTSSTRRGESGSNRARGLSSGSGAALRLKQHLVSSAPWLPDTLSWLLIKAACLRISSPGGNRPTGFLAALPIRCGRGGPQCGRNPGSRK</sequence>
<dbReference type="EMBL" id="JAINUF010000014">
    <property type="protein sequence ID" value="KAJ8342472.1"/>
    <property type="molecule type" value="Genomic_DNA"/>
</dbReference>
<dbReference type="AlphaFoldDB" id="A0A9Q1EPE2"/>
<accession>A0A9Q1EPE2</accession>
<evidence type="ECO:0000313" key="2">
    <source>
        <dbReference type="EMBL" id="KAJ8342472.1"/>
    </source>
</evidence>
<organism evidence="2 3">
    <name type="scientific">Synaphobranchus kaupii</name>
    <name type="common">Kaup's arrowtooth eel</name>
    <dbReference type="NCBI Taxonomy" id="118154"/>
    <lineage>
        <taxon>Eukaryota</taxon>
        <taxon>Metazoa</taxon>
        <taxon>Chordata</taxon>
        <taxon>Craniata</taxon>
        <taxon>Vertebrata</taxon>
        <taxon>Euteleostomi</taxon>
        <taxon>Actinopterygii</taxon>
        <taxon>Neopterygii</taxon>
        <taxon>Teleostei</taxon>
        <taxon>Anguilliformes</taxon>
        <taxon>Synaphobranchidae</taxon>
        <taxon>Synaphobranchus</taxon>
    </lineage>
</organism>
<evidence type="ECO:0000256" key="1">
    <source>
        <dbReference type="SAM" id="MobiDB-lite"/>
    </source>
</evidence>